<evidence type="ECO:0000256" key="5">
    <source>
        <dbReference type="ARBA" id="ARBA00022840"/>
    </source>
</evidence>
<geneLocation type="plasmid" evidence="10">
    <name>pedy32-46i</name>
</geneLocation>
<evidence type="ECO:0000256" key="6">
    <source>
        <dbReference type="ARBA" id="ARBA00022842"/>
    </source>
</evidence>
<proteinExistence type="inferred from homology"/>
<dbReference type="InterPro" id="IPR003714">
    <property type="entry name" value="PhoH"/>
</dbReference>
<dbReference type="Gene3D" id="3.40.50.1010">
    <property type="entry name" value="5'-nuclease"/>
    <property type="match status" value="1"/>
</dbReference>
<keyword evidence="6" id="KW-0460">Magnesium</keyword>
<keyword evidence="10" id="KW-1185">Reference proteome</keyword>
<accession>A0A346Y779</accession>
<dbReference type="InterPro" id="IPR029060">
    <property type="entry name" value="PIN-like_dom_sf"/>
</dbReference>
<dbReference type="GO" id="GO:0005524">
    <property type="term" value="F:ATP binding"/>
    <property type="evidence" value="ECO:0007669"/>
    <property type="project" value="UniProtKB-KW"/>
</dbReference>
<evidence type="ECO:0000313" key="9">
    <source>
        <dbReference type="EMBL" id="AXV10326.1"/>
    </source>
</evidence>
<dbReference type="GO" id="GO:0016787">
    <property type="term" value="F:hydrolase activity"/>
    <property type="evidence" value="ECO:0007669"/>
    <property type="project" value="UniProtKB-KW"/>
</dbReference>
<organism evidence="9 10">
    <name type="scientific">Euzebya pacifica</name>
    <dbReference type="NCBI Taxonomy" id="1608957"/>
    <lineage>
        <taxon>Bacteria</taxon>
        <taxon>Bacillati</taxon>
        <taxon>Actinomycetota</taxon>
        <taxon>Nitriliruptoria</taxon>
        <taxon>Euzebyales</taxon>
    </lineage>
</organism>
<keyword evidence="3" id="KW-0547">Nucleotide-binding</keyword>
<evidence type="ECO:0000313" key="10">
    <source>
        <dbReference type="Proteomes" id="UP000264006"/>
    </source>
</evidence>
<dbReference type="Proteomes" id="UP000264006">
    <property type="component" value="Plasmid pEDY32-46I"/>
</dbReference>
<sequence length="448" mass="48441">MTTPKRTFVLDTNVLIADPQAIGYPAANGRLAFPGRFDEHDVVIPIRVIEELEGLRNRPFEVGFAAREALRNIEALRVVHGTLANPVTINDQGGTVRIELNNTSRANLHEALQADTSDHRIIAVAKNLADAGHDVVLVSKDAPVRIKASVEGLAAEEFKNEQWGDSGWSGVVDAHVPQEFIDELYASGPVGVALTDAPDSLINCVANTCLNLSGPRSGTLARVHADKRVRAIADSQTLGGKIRGRNAEQRFAIDLLLDPRVGIVSLAGLAGSGKTMLAVLAGLQQRDGGRVQVFRPLDAVGGPDQSVGFLPGTLHEKMSPYVSAIRDSLEVVYAPHEIDSMLERRSLTVEPVTYVRGRTLRGHIVLDEAQSWERRPLEALLTRAGEDSKVVLCWDQAQSDNSRATPEAGVAGLRDRFKGHPIFGHVTLRRTERSAIASAVNEVLHGTN</sequence>
<dbReference type="GO" id="GO:0046872">
    <property type="term" value="F:metal ion binding"/>
    <property type="evidence" value="ECO:0007669"/>
    <property type="project" value="UniProtKB-KW"/>
</dbReference>
<evidence type="ECO:0000256" key="2">
    <source>
        <dbReference type="ARBA" id="ARBA00022723"/>
    </source>
</evidence>
<dbReference type="CDD" id="cd09883">
    <property type="entry name" value="PIN_VapC_PhoHL-ATPase"/>
    <property type="match status" value="1"/>
</dbReference>
<keyword evidence="1" id="KW-0540">Nuclease</keyword>
<gene>
    <name evidence="9" type="ORF">DVS28_b0586</name>
</gene>
<evidence type="ECO:0000256" key="7">
    <source>
        <dbReference type="ARBA" id="ARBA00046345"/>
    </source>
</evidence>
<dbReference type="InterPro" id="IPR027417">
    <property type="entry name" value="P-loop_NTPase"/>
</dbReference>
<dbReference type="GO" id="GO:0004518">
    <property type="term" value="F:nuclease activity"/>
    <property type="evidence" value="ECO:0007669"/>
    <property type="project" value="UniProtKB-KW"/>
</dbReference>
<evidence type="ECO:0000256" key="3">
    <source>
        <dbReference type="ARBA" id="ARBA00022741"/>
    </source>
</evidence>
<evidence type="ECO:0000256" key="4">
    <source>
        <dbReference type="ARBA" id="ARBA00022801"/>
    </source>
</evidence>
<dbReference type="OrthoDB" id="9766527at2"/>
<dbReference type="GO" id="GO:0005829">
    <property type="term" value="C:cytosol"/>
    <property type="evidence" value="ECO:0007669"/>
    <property type="project" value="TreeGrafter"/>
</dbReference>
<dbReference type="RefSeq" id="WP_114594888.1">
    <property type="nucleotide sequence ID" value="NZ_CP031166.1"/>
</dbReference>
<keyword evidence="9" id="KW-0614">Plasmid</keyword>
<feature type="domain" description="PIN" evidence="8">
    <location>
        <begin position="6"/>
        <end position="146"/>
    </location>
</feature>
<evidence type="ECO:0000256" key="1">
    <source>
        <dbReference type="ARBA" id="ARBA00022722"/>
    </source>
</evidence>
<dbReference type="Gene3D" id="3.40.50.300">
    <property type="entry name" value="P-loop containing nucleotide triphosphate hydrolases"/>
    <property type="match status" value="1"/>
</dbReference>
<dbReference type="Pfam" id="PF13638">
    <property type="entry name" value="PIN_4"/>
    <property type="match status" value="1"/>
</dbReference>
<name>A0A346Y779_9ACTN</name>
<dbReference type="Pfam" id="PF02562">
    <property type="entry name" value="PhoH"/>
    <property type="match status" value="1"/>
</dbReference>
<keyword evidence="2" id="KW-0479">Metal-binding</keyword>
<keyword evidence="5" id="KW-0067">ATP-binding</keyword>
<dbReference type="PANTHER" id="PTHR30473:SF2">
    <property type="entry name" value="PIN DOMAIN-CONTAINING PROTEIN"/>
    <property type="match status" value="1"/>
</dbReference>
<dbReference type="SMART" id="SM00670">
    <property type="entry name" value="PINc"/>
    <property type="match status" value="1"/>
</dbReference>
<dbReference type="EMBL" id="CP031166">
    <property type="protein sequence ID" value="AXV10326.1"/>
    <property type="molecule type" value="Genomic_DNA"/>
</dbReference>
<dbReference type="SUPFAM" id="SSF88723">
    <property type="entry name" value="PIN domain-like"/>
    <property type="match status" value="1"/>
</dbReference>
<dbReference type="InterPro" id="IPR051451">
    <property type="entry name" value="PhoH2-like"/>
</dbReference>
<keyword evidence="4" id="KW-0378">Hydrolase</keyword>
<dbReference type="KEGG" id="euz:DVS28_b0586"/>
<evidence type="ECO:0000259" key="8">
    <source>
        <dbReference type="SMART" id="SM00670"/>
    </source>
</evidence>
<dbReference type="InterPro" id="IPR002716">
    <property type="entry name" value="PIN_dom"/>
</dbReference>
<comment type="similarity">
    <text evidence="7">In the N-terminal section; belongs to the PINc/VapC protein family.</text>
</comment>
<protein>
    <submittedName>
        <fullName evidence="9">Putative ATPase related to phosphate starvation-inducible protein PhoH</fullName>
    </submittedName>
</protein>
<reference evidence="9 10" key="1">
    <citation type="submission" date="2018-09" db="EMBL/GenBank/DDBJ databases">
        <title>Complete genome sequence of Euzebya sp. DY32-46 isolated from seawater of Pacific Ocean.</title>
        <authorList>
            <person name="Xu L."/>
            <person name="Wu Y.-H."/>
            <person name="Xu X.-W."/>
        </authorList>
    </citation>
    <scope>NUCLEOTIDE SEQUENCE [LARGE SCALE GENOMIC DNA]</scope>
    <source>
        <strain evidence="9 10">DY32-46</strain>
        <plasmid evidence="10">pedy32-46i</plasmid>
    </source>
</reference>
<dbReference type="PANTHER" id="PTHR30473">
    <property type="entry name" value="PROTEIN PHOH"/>
    <property type="match status" value="1"/>
</dbReference>
<dbReference type="AlphaFoldDB" id="A0A346Y779"/>
<dbReference type="SUPFAM" id="SSF52540">
    <property type="entry name" value="P-loop containing nucleoside triphosphate hydrolases"/>
    <property type="match status" value="1"/>
</dbReference>